<evidence type="ECO:0000256" key="12">
    <source>
        <dbReference type="SAM" id="SignalP"/>
    </source>
</evidence>
<name>A0A7W8DUE1_9HYPH</name>
<dbReference type="PROSITE" id="PS52016">
    <property type="entry name" value="TONB_DEPENDENT_REC_3"/>
    <property type="match status" value="1"/>
</dbReference>
<keyword evidence="7 11" id="KW-0798">TonB box</keyword>
<sequence length="636" mass="68579">MKTILITTGIVTLAVAGLTRTAAAQDAAGDGVTQLESIVVTTPLRRETSLERSTSSVTIVTEEEIRRSAASDLTALLRGYPGVTITSNGGMGADSTVSLRGTTPVQTLVLVNGVRASSATAGTVNLSAIPLASIERIEIAKGGHSAQYGADAIGGIINIVTRQGGACADGSMRCGTATIGILHPWGGYASGNVQGQSEDGVDYSAGAQLFGTEGYDFTLPSTYGHEPDKDGFRRGSFTASLSKDFDWGRLYADGHYARGRNQYDRQPANAVDTDNFSGRLGARIDHSDSWSSTVEIMSALDYSANFGPGVTGDTFDTVRYGLLASTRKTIETDEAKHTLVGGVEAYRDTVGGSSVSNVGYATTERDLAAVFGQYSFEYEGLTVDSGLRYDHDEQFGGATTYNIGASYEWAEGLVTRASYATGFRAPTFNDLYYPDPYLSGNPDLRPERSRSYEVGLNWRFTDETSLDMAVYHTRVKDQINWAPVDPANTFGAWHPDNVENVQITGFEATLMHRFDAEWSGNLGIDIREPLNKSPGTHGKYVSYSERFKGTVGLAYKPTADLEFSAAVLYGGSRYADAANTRKLPHYVTADFTALYALDGQSQFKLSVANILDEQYQTKEGYRAPGRTVDFSFTRSF</sequence>
<keyword evidence="8 10" id="KW-0472">Membrane</keyword>
<dbReference type="Pfam" id="PF00593">
    <property type="entry name" value="TonB_dep_Rec_b-barrel"/>
    <property type="match status" value="1"/>
</dbReference>
<evidence type="ECO:0000259" key="14">
    <source>
        <dbReference type="Pfam" id="PF07715"/>
    </source>
</evidence>
<evidence type="ECO:0000256" key="10">
    <source>
        <dbReference type="PROSITE-ProRule" id="PRU01360"/>
    </source>
</evidence>
<comment type="subcellular location">
    <subcellularLocation>
        <location evidence="1 10">Cell outer membrane</location>
        <topology evidence="1 10">Multi-pass membrane protein</topology>
    </subcellularLocation>
</comment>
<dbReference type="GO" id="GO:0015889">
    <property type="term" value="P:cobalamin transport"/>
    <property type="evidence" value="ECO:0007669"/>
    <property type="project" value="TreeGrafter"/>
</dbReference>
<feature type="domain" description="TonB-dependent receptor plug" evidence="14">
    <location>
        <begin position="51"/>
        <end position="156"/>
    </location>
</feature>
<dbReference type="Gene3D" id="2.170.130.10">
    <property type="entry name" value="TonB-dependent receptor, plug domain"/>
    <property type="match status" value="1"/>
</dbReference>
<accession>A0A7W8DUE1</accession>
<keyword evidence="9 10" id="KW-0998">Cell outer membrane</keyword>
<evidence type="ECO:0000256" key="3">
    <source>
        <dbReference type="ARBA" id="ARBA00022452"/>
    </source>
</evidence>
<evidence type="ECO:0000256" key="9">
    <source>
        <dbReference type="ARBA" id="ARBA00023237"/>
    </source>
</evidence>
<dbReference type="InterPro" id="IPR037066">
    <property type="entry name" value="Plug_dom_sf"/>
</dbReference>
<dbReference type="PANTHER" id="PTHR30069:SF53">
    <property type="entry name" value="COLICIN I RECEPTOR-RELATED"/>
    <property type="match status" value="1"/>
</dbReference>
<dbReference type="CDD" id="cd01347">
    <property type="entry name" value="ligand_gated_channel"/>
    <property type="match status" value="1"/>
</dbReference>
<evidence type="ECO:0000256" key="4">
    <source>
        <dbReference type="ARBA" id="ARBA00022692"/>
    </source>
</evidence>
<dbReference type="InterPro" id="IPR036942">
    <property type="entry name" value="Beta-barrel_TonB_sf"/>
</dbReference>
<comment type="caution">
    <text evidence="15">The sequence shown here is derived from an EMBL/GenBank/DDBJ whole genome shotgun (WGS) entry which is preliminary data.</text>
</comment>
<dbReference type="RefSeq" id="WP_246434281.1">
    <property type="nucleotide sequence ID" value="NZ_JACHIK010000006.1"/>
</dbReference>
<comment type="similarity">
    <text evidence="10 11">Belongs to the TonB-dependent receptor family.</text>
</comment>
<dbReference type="InterPro" id="IPR000531">
    <property type="entry name" value="Beta-barrel_TonB"/>
</dbReference>
<dbReference type="PANTHER" id="PTHR30069">
    <property type="entry name" value="TONB-DEPENDENT OUTER MEMBRANE RECEPTOR"/>
    <property type="match status" value="1"/>
</dbReference>
<evidence type="ECO:0000259" key="13">
    <source>
        <dbReference type="Pfam" id="PF00593"/>
    </source>
</evidence>
<dbReference type="InterPro" id="IPR012910">
    <property type="entry name" value="Plug_dom"/>
</dbReference>
<dbReference type="InterPro" id="IPR039426">
    <property type="entry name" value="TonB-dep_rcpt-like"/>
</dbReference>
<reference evidence="15 16" key="1">
    <citation type="submission" date="2020-08" db="EMBL/GenBank/DDBJ databases">
        <title>Genomic Encyclopedia of Type Strains, Phase IV (KMG-IV): sequencing the most valuable type-strain genomes for metagenomic binning, comparative biology and taxonomic classification.</title>
        <authorList>
            <person name="Goeker M."/>
        </authorList>
    </citation>
    <scope>NUCLEOTIDE SEQUENCE [LARGE SCALE GENOMIC DNA]</scope>
    <source>
        <strain evidence="15 16">DSM 21319</strain>
    </source>
</reference>
<dbReference type="Gene3D" id="2.40.170.20">
    <property type="entry name" value="TonB-dependent receptor, beta-barrel domain"/>
    <property type="match status" value="1"/>
</dbReference>
<dbReference type="SUPFAM" id="SSF56935">
    <property type="entry name" value="Porins"/>
    <property type="match status" value="1"/>
</dbReference>
<evidence type="ECO:0000313" key="15">
    <source>
        <dbReference type="EMBL" id="MBB5042874.1"/>
    </source>
</evidence>
<keyword evidence="6" id="KW-0406">Ion transport</keyword>
<feature type="domain" description="TonB-dependent receptor-like beta-barrel" evidence="13">
    <location>
        <begin position="213"/>
        <end position="609"/>
    </location>
</feature>
<keyword evidence="4 10" id="KW-0812">Transmembrane</keyword>
<evidence type="ECO:0000313" key="16">
    <source>
        <dbReference type="Proteomes" id="UP000535406"/>
    </source>
</evidence>
<keyword evidence="16" id="KW-1185">Reference proteome</keyword>
<dbReference type="Pfam" id="PF07715">
    <property type="entry name" value="Plug"/>
    <property type="match status" value="1"/>
</dbReference>
<evidence type="ECO:0000256" key="1">
    <source>
        <dbReference type="ARBA" id="ARBA00004571"/>
    </source>
</evidence>
<keyword evidence="2 10" id="KW-0813">Transport</keyword>
<evidence type="ECO:0000256" key="2">
    <source>
        <dbReference type="ARBA" id="ARBA00022448"/>
    </source>
</evidence>
<feature type="chain" id="PRO_5030899663" evidence="12">
    <location>
        <begin position="25"/>
        <end position="636"/>
    </location>
</feature>
<keyword evidence="5 12" id="KW-0732">Signal</keyword>
<evidence type="ECO:0000256" key="7">
    <source>
        <dbReference type="ARBA" id="ARBA00023077"/>
    </source>
</evidence>
<keyword evidence="3 10" id="KW-1134">Transmembrane beta strand</keyword>
<evidence type="ECO:0000256" key="11">
    <source>
        <dbReference type="RuleBase" id="RU003357"/>
    </source>
</evidence>
<dbReference type="AlphaFoldDB" id="A0A7W8DUE1"/>
<organism evidence="15 16">
    <name type="scientific">Shinella fusca</name>
    <dbReference type="NCBI Taxonomy" id="544480"/>
    <lineage>
        <taxon>Bacteria</taxon>
        <taxon>Pseudomonadati</taxon>
        <taxon>Pseudomonadota</taxon>
        <taxon>Alphaproteobacteria</taxon>
        <taxon>Hyphomicrobiales</taxon>
        <taxon>Rhizobiaceae</taxon>
        <taxon>Shinella</taxon>
    </lineage>
</organism>
<dbReference type="GO" id="GO:0006811">
    <property type="term" value="P:monoatomic ion transport"/>
    <property type="evidence" value="ECO:0007669"/>
    <property type="project" value="UniProtKB-KW"/>
</dbReference>
<evidence type="ECO:0000256" key="5">
    <source>
        <dbReference type="ARBA" id="ARBA00022729"/>
    </source>
</evidence>
<evidence type="ECO:0000256" key="8">
    <source>
        <dbReference type="ARBA" id="ARBA00023136"/>
    </source>
</evidence>
<dbReference type="EMBL" id="JACHIK010000006">
    <property type="protein sequence ID" value="MBB5042874.1"/>
    <property type="molecule type" value="Genomic_DNA"/>
</dbReference>
<evidence type="ECO:0000256" key="6">
    <source>
        <dbReference type="ARBA" id="ARBA00023065"/>
    </source>
</evidence>
<dbReference type="Proteomes" id="UP000535406">
    <property type="component" value="Unassembled WGS sequence"/>
</dbReference>
<dbReference type="GO" id="GO:0009279">
    <property type="term" value="C:cell outer membrane"/>
    <property type="evidence" value="ECO:0007669"/>
    <property type="project" value="UniProtKB-SubCell"/>
</dbReference>
<protein>
    <submittedName>
        <fullName evidence="15">Vitamin B12 transporter</fullName>
    </submittedName>
</protein>
<proteinExistence type="inferred from homology"/>
<gene>
    <name evidence="15" type="ORF">HNQ66_002272</name>
</gene>
<feature type="signal peptide" evidence="12">
    <location>
        <begin position="1"/>
        <end position="24"/>
    </location>
</feature>